<reference evidence="3 4" key="1">
    <citation type="submission" date="2021-07" db="EMBL/GenBank/DDBJ databases">
        <title>Alteriqipengyuania abyssalis NZ-12B nov, sp.nov isolated from deep sea sponge in pacific ocean.</title>
        <authorList>
            <person name="Tareen S."/>
            <person name="Wink J."/>
        </authorList>
    </citation>
    <scope>NUCLEOTIDE SEQUENCE [LARGE SCALE GENOMIC DNA]</scope>
    <source>
        <strain evidence="3 4">NZ-12B</strain>
    </source>
</reference>
<accession>A0ABS7P9D8</accession>
<feature type="region of interest" description="Disordered" evidence="1">
    <location>
        <begin position="159"/>
        <end position="204"/>
    </location>
</feature>
<feature type="chain" id="PRO_5047173713" description="Conjugal transfer protein TraV" evidence="2">
    <location>
        <begin position="22"/>
        <end position="204"/>
    </location>
</feature>
<dbReference type="RefSeq" id="WP_222823393.1">
    <property type="nucleotide sequence ID" value="NZ_JAHWXP010000001.1"/>
</dbReference>
<proteinExistence type="predicted"/>
<dbReference type="PROSITE" id="PS51257">
    <property type="entry name" value="PROKAR_LIPOPROTEIN"/>
    <property type="match status" value="1"/>
</dbReference>
<name>A0ABS7P9D8_9SPHN</name>
<feature type="signal peptide" evidence="2">
    <location>
        <begin position="1"/>
        <end position="21"/>
    </location>
</feature>
<evidence type="ECO:0000313" key="4">
    <source>
        <dbReference type="Proteomes" id="UP000759298"/>
    </source>
</evidence>
<gene>
    <name evidence="3" type="ORF">KYN89_00960</name>
</gene>
<evidence type="ECO:0000313" key="3">
    <source>
        <dbReference type="EMBL" id="MBY8335606.1"/>
    </source>
</evidence>
<evidence type="ECO:0000256" key="2">
    <source>
        <dbReference type="SAM" id="SignalP"/>
    </source>
</evidence>
<comment type="caution">
    <text evidence="3">The sequence shown here is derived from an EMBL/GenBank/DDBJ whole genome shotgun (WGS) entry which is preliminary data.</text>
</comment>
<feature type="compositionally biased region" description="Pro residues" evidence="1">
    <location>
        <begin position="182"/>
        <end position="196"/>
    </location>
</feature>
<keyword evidence="2" id="KW-0732">Signal</keyword>
<protein>
    <recommendedName>
        <fullName evidence="5">Conjugal transfer protein TraV</fullName>
    </recommendedName>
</protein>
<keyword evidence="4" id="KW-1185">Reference proteome</keyword>
<dbReference type="EMBL" id="JAHWXP010000001">
    <property type="protein sequence ID" value="MBY8335606.1"/>
    <property type="molecule type" value="Genomic_DNA"/>
</dbReference>
<evidence type="ECO:0008006" key="5">
    <source>
        <dbReference type="Google" id="ProtNLM"/>
    </source>
</evidence>
<sequence length="204" mass="20667">MSARHLRAFAAASLAAGIAGCATLGGNVKGDFDCRAPEGSCAPTTLIDSAALGEAGNGSTPVTKSTPLATLAGPRQADARSLRIVIAAYRDAAGRDHEARVVHIALPDHPAESWHAPRSTVEVLRALGRAGDDAITAPPPTDNESAPVIDPLPLQLPEVLVIPSQAPEAQPGVSAPDTGAPGRPPSPGRVPHPLSPGGPEGERQ</sequence>
<dbReference type="Proteomes" id="UP000759298">
    <property type="component" value="Unassembled WGS sequence"/>
</dbReference>
<organism evidence="3 4">
    <name type="scientific">Alteriqipengyuania abyssalis</name>
    <dbReference type="NCBI Taxonomy" id="2860200"/>
    <lineage>
        <taxon>Bacteria</taxon>
        <taxon>Pseudomonadati</taxon>
        <taxon>Pseudomonadota</taxon>
        <taxon>Alphaproteobacteria</taxon>
        <taxon>Sphingomonadales</taxon>
        <taxon>Erythrobacteraceae</taxon>
        <taxon>Alteriqipengyuania</taxon>
    </lineage>
</organism>
<evidence type="ECO:0000256" key="1">
    <source>
        <dbReference type="SAM" id="MobiDB-lite"/>
    </source>
</evidence>